<feature type="transmembrane region" description="Helical" evidence="1">
    <location>
        <begin position="7"/>
        <end position="27"/>
    </location>
</feature>
<proteinExistence type="predicted"/>
<dbReference type="OrthoDB" id="5240929at2"/>
<protein>
    <recommendedName>
        <fullName evidence="4">SMP-30/gluconolactonase/LRE family protein</fullName>
    </recommendedName>
</protein>
<accession>A0A5N0EKM4</accession>
<evidence type="ECO:0008006" key="4">
    <source>
        <dbReference type="Google" id="ProtNLM"/>
    </source>
</evidence>
<dbReference type="EMBL" id="VXLC01000003">
    <property type="protein sequence ID" value="KAA8889400.1"/>
    <property type="molecule type" value="Genomic_DNA"/>
</dbReference>
<evidence type="ECO:0000313" key="3">
    <source>
        <dbReference type="Proteomes" id="UP000323876"/>
    </source>
</evidence>
<dbReference type="AlphaFoldDB" id="A0A5N0EKM4"/>
<gene>
    <name evidence="2" type="ORF">F3087_10765</name>
</gene>
<dbReference type="Gene3D" id="2.120.10.30">
    <property type="entry name" value="TolB, C-terminal domain"/>
    <property type="match status" value="1"/>
</dbReference>
<keyword evidence="1" id="KW-1133">Transmembrane helix</keyword>
<comment type="caution">
    <text evidence="2">The sequence shown here is derived from an EMBL/GenBank/DDBJ whole genome shotgun (WGS) entry which is preliminary data.</text>
</comment>
<dbReference type="InterPro" id="IPR011042">
    <property type="entry name" value="6-blade_b-propeller_TolB-like"/>
</dbReference>
<keyword evidence="3" id="KW-1185">Reference proteome</keyword>
<dbReference type="RefSeq" id="WP_150401673.1">
    <property type="nucleotide sequence ID" value="NZ_VXLC01000003.1"/>
</dbReference>
<keyword evidence="1" id="KW-0812">Transmembrane</keyword>
<dbReference type="Proteomes" id="UP000323876">
    <property type="component" value="Unassembled WGS sequence"/>
</dbReference>
<evidence type="ECO:0000256" key="1">
    <source>
        <dbReference type="SAM" id="Phobius"/>
    </source>
</evidence>
<reference evidence="2 3" key="1">
    <citation type="submission" date="2019-09" db="EMBL/GenBank/DDBJ databases">
        <authorList>
            <person name="Wang X."/>
        </authorList>
    </citation>
    <scope>NUCLEOTIDE SEQUENCE [LARGE SCALE GENOMIC DNA]</scope>
    <source>
        <strain evidence="2 3">CICC 11023</strain>
    </source>
</reference>
<keyword evidence="1" id="KW-0472">Membrane</keyword>
<evidence type="ECO:0000313" key="2">
    <source>
        <dbReference type="EMBL" id="KAA8889400.1"/>
    </source>
</evidence>
<dbReference type="SUPFAM" id="SSF63829">
    <property type="entry name" value="Calcium-dependent phosphotriesterase"/>
    <property type="match status" value="1"/>
</dbReference>
<sequence length="311" mass="33196">MQARRSVRWAIGAITLAAVLIAGWVWWRSAPKVERATGWQMQTDLPMLVVGPRALVVGSNGDVYVPEAEYVQRLPAGGFRPERLPVPGLKSPFAVALGPADELYVGEYATRRVLKISADRKTITTLPLPDSTGTGTSLGIGVAVDRSGTLFVTDIDRSRVLKLPAGADSFEVLATVEHVRPVIAVSDDGDLVVLVSDPDPGPGTSLLTFRGGKAPAVATPVPGLQFVNAITIDHRGNRLLADNALQFATEKGELQSTTTATLWRLAPQAKTPQRLPYTDLGEVQGITVDAADTIYYTDSEPARVVRLSPVG</sequence>
<organism evidence="2 3">
    <name type="scientific">Nocardia colli</name>
    <dbReference type="NCBI Taxonomy" id="2545717"/>
    <lineage>
        <taxon>Bacteria</taxon>
        <taxon>Bacillati</taxon>
        <taxon>Actinomycetota</taxon>
        <taxon>Actinomycetes</taxon>
        <taxon>Mycobacteriales</taxon>
        <taxon>Nocardiaceae</taxon>
        <taxon>Nocardia</taxon>
    </lineage>
</organism>
<name>A0A5N0EKM4_9NOCA</name>